<sequence>MGYGNFSPHARSYEHNSYDCYEGNRLELQMVIMIELIIEFQGMVLEMKGTIYNTLKLPLFLRDAFGSYDYVAWEQKLESLFCSYGVREEKKFQLMLKSLSYEVNVWWDCKYENKKRMEVQPIKTWSLMKQALRMKFGVENHGGQRQGQAKEKFMESLIGEKSTKANELSQAYHILDRKVIHNVKKNNCTFVKEEK</sequence>
<dbReference type="EMBL" id="CM044708">
    <property type="protein sequence ID" value="KAI5649866.1"/>
    <property type="molecule type" value="Genomic_DNA"/>
</dbReference>
<gene>
    <name evidence="1" type="ORF">M9H77_35871</name>
</gene>
<proteinExistence type="predicted"/>
<accession>A0ACB9ZQ78</accession>
<dbReference type="Proteomes" id="UP001060085">
    <property type="component" value="Linkage Group LG08"/>
</dbReference>
<evidence type="ECO:0000313" key="1">
    <source>
        <dbReference type="EMBL" id="KAI5649866.1"/>
    </source>
</evidence>
<protein>
    <submittedName>
        <fullName evidence="1">Uncharacterized protein</fullName>
    </submittedName>
</protein>
<name>A0ACB9ZQ78_CATRO</name>
<comment type="caution">
    <text evidence="1">The sequence shown here is derived from an EMBL/GenBank/DDBJ whole genome shotgun (WGS) entry which is preliminary data.</text>
</comment>
<keyword evidence="2" id="KW-1185">Reference proteome</keyword>
<reference evidence="2" key="1">
    <citation type="journal article" date="2023" name="Nat. Plants">
        <title>Single-cell RNA sequencing provides a high-resolution roadmap for understanding the multicellular compartmentation of specialized metabolism.</title>
        <authorList>
            <person name="Sun S."/>
            <person name="Shen X."/>
            <person name="Li Y."/>
            <person name="Li Y."/>
            <person name="Wang S."/>
            <person name="Li R."/>
            <person name="Zhang H."/>
            <person name="Shen G."/>
            <person name="Guo B."/>
            <person name="Wei J."/>
            <person name="Xu J."/>
            <person name="St-Pierre B."/>
            <person name="Chen S."/>
            <person name="Sun C."/>
        </authorList>
    </citation>
    <scope>NUCLEOTIDE SEQUENCE [LARGE SCALE GENOMIC DNA]</scope>
</reference>
<evidence type="ECO:0000313" key="2">
    <source>
        <dbReference type="Proteomes" id="UP001060085"/>
    </source>
</evidence>
<organism evidence="1 2">
    <name type="scientific">Catharanthus roseus</name>
    <name type="common">Madagascar periwinkle</name>
    <name type="synonym">Vinca rosea</name>
    <dbReference type="NCBI Taxonomy" id="4058"/>
    <lineage>
        <taxon>Eukaryota</taxon>
        <taxon>Viridiplantae</taxon>
        <taxon>Streptophyta</taxon>
        <taxon>Embryophyta</taxon>
        <taxon>Tracheophyta</taxon>
        <taxon>Spermatophyta</taxon>
        <taxon>Magnoliopsida</taxon>
        <taxon>eudicotyledons</taxon>
        <taxon>Gunneridae</taxon>
        <taxon>Pentapetalae</taxon>
        <taxon>asterids</taxon>
        <taxon>lamiids</taxon>
        <taxon>Gentianales</taxon>
        <taxon>Apocynaceae</taxon>
        <taxon>Rauvolfioideae</taxon>
        <taxon>Vinceae</taxon>
        <taxon>Catharanthinae</taxon>
        <taxon>Catharanthus</taxon>
    </lineage>
</organism>